<proteinExistence type="predicted"/>
<feature type="transmembrane region" description="Helical" evidence="1">
    <location>
        <begin position="6"/>
        <end position="29"/>
    </location>
</feature>
<organism evidence="2 3">
    <name type="scientific">Marininema mesophilum</name>
    <dbReference type="NCBI Taxonomy" id="1048340"/>
    <lineage>
        <taxon>Bacteria</taxon>
        <taxon>Bacillati</taxon>
        <taxon>Bacillota</taxon>
        <taxon>Bacilli</taxon>
        <taxon>Bacillales</taxon>
        <taxon>Thermoactinomycetaceae</taxon>
        <taxon>Marininema</taxon>
    </lineage>
</organism>
<keyword evidence="1" id="KW-1133">Transmembrane helix</keyword>
<keyword evidence="3" id="KW-1185">Reference proteome</keyword>
<reference evidence="2 3" key="1">
    <citation type="submission" date="2016-10" db="EMBL/GenBank/DDBJ databases">
        <authorList>
            <person name="de Groot N.N."/>
        </authorList>
    </citation>
    <scope>NUCLEOTIDE SEQUENCE [LARGE SCALE GENOMIC DNA]</scope>
    <source>
        <strain evidence="2 3">DSM 45610</strain>
    </source>
</reference>
<name>A0A1H3BBW4_9BACL</name>
<keyword evidence="1" id="KW-0812">Transmembrane</keyword>
<sequence>MNQTAIGLFNATVLSIPVWLGIAYAISLIL</sequence>
<dbReference type="AlphaFoldDB" id="A0A1H3BBW4"/>
<keyword evidence="1" id="KW-0472">Membrane</keyword>
<evidence type="ECO:0000256" key="1">
    <source>
        <dbReference type="SAM" id="Phobius"/>
    </source>
</evidence>
<evidence type="ECO:0000313" key="3">
    <source>
        <dbReference type="Proteomes" id="UP000198534"/>
    </source>
</evidence>
<gene>
    <name evidence="2" type="ORF">SAMN05444487_11639</name>
</gene>
<dbReference type="Proteomes" id="UP000198534">
    <property type="component" value="Unassembled WGS sequence"/>
</dbReference>
<protein>
    <submittedName>
        <fullName evidence="2">Uncharacterized protein</fullName>
    </submittedName>
</protein>
<dbReference type="EMBL" id="FNNQ01000016">
    <property type="protein sequence ID" value="SDX39188.1"/>
    <property type="molecule type" value="Genomic_DNA"/>
</dbReference>
<evidence type="ECO:0000313" key="2">
    <source>
        <dbReference type="EMBL" id="SDX39188.1"/>
    </source>
</evidence>
<accession>A0A1H3BBW4</accession>